<dbReference type="PROSITE" id="PS51257">
    <property type="entry name" value="PROKAR_LIPOPROTEIN"/>
    <property type="match status" value="1"/>
</dbReference>
<dbReference type="RefSeq" id="WP_093131778.1">
    <property type="nucleotide sequence ID" value="NZ_FOHJ01000002.1"/>
</dbReference>
<keyword evidence="6" id="KW-1185">Reference proteome</keyword>
<accession>A0A1I0A9N1</accession>
<evidence type="ECO:0000313" key="5">
    <source>
        <dbReference type="EMBL" id="SES90731.1"/>
    </source>
</evidence>
<keyword evidence="1" id="KW-0175">Coiled coil</keyword>
<evidence type="ECO:0000259" key="4">
    <source>
        <dbReference type="PROSITE" id="PS50234"/>
    </source>
</evidence>
<dbReference type="STRING" id="237682.SAMN05421676_10279"/>
<dbReference type="SUPFAM" id="SSF53300">
    <property type="entry name" value="vWA-like"/>
    <property type="match status" value="1"/>
</dbReference>
<dbReference type="AlphaFoldDB" id="A0A1I0A9N1"/>
<organism evidence="5 6">
    <name type="scientific">Salinibacillus kushneri</name>
    <dbReference type="NCBI Taxonomy" id="237682"/>
    <lineage>
        <taxon>Bacteria</taxon>
        <taxon>Bacillati</taxon>
        <taxon>Bacillota</taxon>
        <taxon>Bacilli</taxon>
        <taxon>Bacillales</taxon>
        <taxon>Bacillaceae</taxon>
        <taxon>Salinibacillus</taxon>
    </lineage>
</organism>
<sequence length="467" mass="52714">MKKFTVLLFCMLFSLSACSNDNTPKDDEEQQSQEEAVEDENEEKLTVANFSAVDSSRDGMKNQTGGILIDDISLEQELDMDNEDFINENKQELTEHLQTITNETTDPVELEQAIVHLLGTPNYTTAIETAEAFQPNFPEPDLPDAKQVEGEVEGESGSGKAMLLLDASSSMLLTVDGKVKMDIAKEAVQEFADVIGQKEDVSLIVYGHKGSEAESDKKLSCKGIEEIYPMGPYDKKDFEASLNEFESKGWTPLAGAIDKAAEMSKELDGEITLYIVSDGVETCDGNPVKSAESFVDDNNHRQVNIIGFNVDEDAEEQLANVSEAGNGEFYSADDADELKDTIDYEWLPSRVDLAWAHTKAPGPWEILDEYDKYDVEHDKIKTLVKKEDERYDQAISILREEELITDEVTEELKNLLSENYNIRIDELQELRSEKIDEIDAIADEIKKRVNEWKEEMERRKDERGDIW</sequence>
<evidence type="ECO:0000313" key="6">
    <source>
        <dbReference type="Proteomes" id="UP000199095"/>
    </source>
</evidence>
<dbReference type="InterPro" id="IPR036465">
    <property type="entry name" value="vWFA_dom_sf"/>
</dbReference>
<dbReference type="Proteomes" id="UP000199095">
    <property type="component" value="Unassembled WGS sequence"/>
</dbReference>
<gene>
    <name evidence="5" type="ORF">SAMN05421676_10279</name>
</gene>
<protein>
    <submittedName>
        <fullName evidence="5">Ca-activated chloride channel family protein</fullName>
    </submittedName>
</protein>
<dbReference type="Gene3D" id="3.40.50.410">
    <property type="entry name" value="von Willebrand factor, type A domain"/>
    <property type="match status" value="2"/>
</dbReference>
<evidence type="ECO:0000256" key="1">
    <source>
        <dbReference type="SAM" id="Coils"/>
    </source>
</evidence>
<dbReference type="SMART" id="SM00327">
    <property type="entry name" value="VWA"/>
    <property type="match status" value="1"/>
</dbReference>
<feature type="chain" id="PRO_5038485536" evidence="3">
    <location>
        <begin position="20"/>
        <end position="467"/>
    </location>
</feature>
<dbReference type="EMBL" id="FOHJ01000002">
    <property type="protein sequence ID" value="SES90731.1"/>
    <property type="molecule type" value="Genomic_DNA"/>
</dbReference>
<feature type="domain" description="VWFA" evidence="4">
    <location>
        <begin position="160"/>
        <end position="351"/>
    </location>
</feature>
<proteinExistence type="predicted"/>
<dbReference type="Pfam" id="PF13519">
    <property type="entry name" value="VWA_2"/>
    <property type="match status" value="1"/>
</dbReference>
<name>A0A1I0A9N1_9BACI</name>
<feature type="signal peptide" evidence="3">
    <location>
        <begin position="1"/>
        <end position="19"/>
    </location>
</feature>
<feature type="region of interest" description="Disordered" evidence="2">
    <location>
        <begin position="20"/>
        <end position="44"/>
    </location>
</feature>
<dbReference type="PROSITE" id="PS50234">
    <property type="entry name" value="VWFA"/>
    <property type="match status" value="1"/>
</dbReference>
<evidence type="ECO:0000256" key="3">
    <source>
        <dbReference type="SAM" id="SignalP"/>
    </source>
</evidence>
<feature type="compositionally biased region" description="Acidic residues" evidence="2">
    <location>
        <begin position="26"/>
        <end position="42"/>
    </location>
</feature>
<reference evidence="6" key="1">
    <citation type="submission" date="2016-10" db="EMBL/GenBank/DDBJ databases">
        <authorList>
            <person name="Varghese N."/>
            <person name="Submissions S."/>
        </authorList>
    </citation>
    <scope>NUCLEOTIDE SEQUENCE [LARGE SCALE GENOMIC DNA]</scope>
    <source>
        <strain evidence="6">CGMCC 1.3566</strain>
    </source>
</reference>
<evidence type="ECO:0000256" key="2">
    <source>
        <dbReference type="SAM" id="MobiDB-lite"/>
    </source>
</evidence>
<dbReference type="OrthoDB" id="9783818at2"/>
<dbReference type="InterPro" id="IPR002035">
    <property type="entry name" value="VWF_A"/>
</dbReference>
<feature type="coiled-coil region" evidence="1">
    <location>
        <begin position="398"/>
        <end position="462"/>
    </location>
</feature>
<keyword evidence="3" id="KW-0732">Signal</keyword>